<evidence type="ECO:0000313" key="10">
    <source>
        <dbReference type="EMBL" id="GHD41113.1"/>
    </source>
</evidence>
<proteinExistence type="inferred from homology"/>
<dbReference type="InterPro" id="IPR014001">
    <property type="entry name" value="Helicase_ATP-bd"/>
</dbReference>
<evidence type="ECO:0000256" key="6">
    <source>
        <dbReference type="RuleBase" id="RU000492"/>
    </source>
</evidence>
<evidence type="ECO:0000259" key="8">
    <source>
        <dbReference type="PROSITE" id="PS51192"/>
    </source>
</evidence>
<dbReference type="InterPro" id="IPR027417">
    <property type="entry name" value="P-loop_NTPase"/>
</dbReference>
<feature type="domain" description="Helicase ATP-binding" evidence="8">
    <location>
        <begin position="31"/>
        <end position="208"/>
    </location>
</feature>
<dbReference type="InterPro" id="IPR000629">
    <property type="entry name" value="RNA-helicase_DEAD-box_CS"/>
</dbReference>
<evidence type="ECO:0000256" key="5">
    <source>
        <dbReference type="ARBA" id="ARBA00038437"/>
    </source>
</evidence>
<accession>A0A918XPM2</accession>
<feature type="compositionally biased region" description="Gly residues" evidence="7">
    <location>
        <begin position="551"/>
        <end position="561"/>
    </location>
</feature>
<feature type="region of interest" description="Disordered" evidence="7">
    <location>
        <begin position="537"/>
        <end position="619"/>
    </location>
</feature>
<dbReference type="PROSITE" id="PS00039">
    <property type="entry name" value="DEAD_ATP_HELICASE"/>
    <property type="match status" value="1"/>
</dbReference>
<keyword evidence="11" id="KW-1185">Reference proteome</keyword>
<dbReference type="Proteomes" id="UP000630353">
    <property type="component" value="Unassembled WGS sequence"/>
</dbReference>
<comment type="similarity">
    <text evidence="5 6">Belongs to the DEAD box helicase family.</text>
</comment>
<dbReference type="InterPro" id="IPR050079">
    <property type="entry name" value="DEAD_box_RNA_helicase"/>
</dbReference>
<dbReference type="EMBL" id="BMZS01000001">
    <property type="protein sequence ID" value="GHD41113.1"/>
    <property type="molecule type" value="Genomic_DNA"/>
</dbReference>
<dbReference type="Pfam" id="PF00270">
    <property type="entry name" value="DEAD"/>
    <property type="match status" value="1"/>
</dbReference>
<dbReference type="Gene3D" id="3.40.50.300">
    <property type="entry name" value="P-loop containing nucleotide triphosphate hydrolases"/>
    <property type="match status" value="2"/>
</dbReference>
<keyword evidence="1 6" id="KW-0547">Nucleotide-binding</keyword>
<keyword evidence="2 6" id="KW-0378">Hydrolase</keyword>
<dbReference type="CDD" id="cd00268">
    <property type="entry name" value="DEADc"/>
    <property type="match status" value="1"/>
</dbReference>
<dbReference type="InterPro" id="IPR005580">
    <property type="entry name" value="DbpA/CsdA_RNA-bd_dom"/>
</dbReference>
<organism evidence="10 11">
    <name type="scientific">Thalassobaculum fulvum</name>
    <dbReference type="NCBI Taxonomy" id="1633335"/>
    <lineage>
        <taxon>Bacteria</taxon>
        <taxon>Pseudomonadati</taxon>
        <taxon>Pseudomonadota</taxon>
        <taxon>Alphaproteobacteria</taxon>
        <taxon>Rhodospirillales</taxon>
        <taxon>Thalassobaculaceae</taxon>
        <taxon>Thalassobaculum</taxon>
    </lineage>
</organism>
<dbReference type="PROSITE" id="PS51194">
    <property type="entry name" value="HELICASE_CTER"/>
    <property type="match status" value="1"/>
</dbReference>
<name>A0A918XPM2_9PROT</name>
<dbReference type="Pfam" id="PF00271">
    <property type="entry name" value="Helicase_C"/>
    <property type="match status" value="1"/>
</dbReference>
<feature type="region of interest" description="Disordered" evidence="7">
    <location>
        <begin position="431"/>
        <end position="451"/>
    </location>
</feature>
<dbReference type="GO" id="GO:0005829">
    <property type="term" value="C:cytosol"/>
    <property type="evidence" value="ECO:0007669"/>
    <property type="project" value="TreeGrafter"/>
</dbReference>
<dbReference type="InterPro" id="IPR001650">
    <property type="entry name" value="Helicase_C-like"/>
</dbReference>
<dbReference type="InterPro" id="IPR044742">
    <property type="entry name" value="DEAD/DEAH_RhlB"/>
</dbReference>
<dbReference type="SMART" id="SM00490">
    <property type="entry name" value="HELICc"/>
    <property type="match status" value="1"/>
</dbReference>
<dbReference type="GO" id="GO:0003676">
    <property type="term" value="F:nucleic acid binding"/>
    <property type="evidence" value="ECO:0007669"/>
    <property type="project" value="InterPro"/>
</dbReference>
<evidence type="ECO:0000259" key="9">
    <source>
        <dbReference type="PROSITE" id="PS51194"/>
    </source>
</evidence>
<dbReference type="Gene3D" id="3.30.70.330">
    <property type="match status" value="1"/>
</dbReference>
<dbReference type="CDD" id="cd18787">
    <property type="entry name" value="SF2_C_DEAD"/>
    <property type="match status" value="1"/>
</dbReference>
<keyword evidence="4 6" id="KW-0067">ATP-binding</keyword>
<protein>
    <submittedName>
        <fullName evidence="10">DEAD/DEAH box helicase</fullName>
    </submittedName>
</protein>
<dbReference type="GO" id="GO:0005524">
    <property type="term" value="F:ATP binding"/>
    <property type="evidence" value="ECO:0007669"/>
    <property type="project" value="UniProtKB-KW"/>
</dbReference>
<evidence type="ECO:0000256" key="2">
    <source>
        <dbReference type="ARBA" id="ARBA00022801"/>
    </source>
</evidence>
<feature type="compositionally biased region" description="Low complexity" evidence="7">
    <location>
        <begin position="538"/>
        <end position="550"/>
    </location>
</feature>
<dbReference type="RefSeq" id="WP_189987329.1">
    <property type="nucleotide sequence ID" value="NZ_BMZS01000001.1"/>
</dbReference>
<dbReference type="GO" id="GO:0016787">
    <property type="term" value="F:hydrolase activity"/>
    <property type="evidence" value="ECO:0007669"/>
    <property type="project" value="UniProtKB-KW"/>
</dbReference>
<comment type="caution">
    <text evidence="10">The sequence shown here is derived from an EMBL/GenBank/DDBJ whole genome shotgun (WGS) entry which is preliminary data.</text>
</comment>
<evidence type="ECO:0000256" key="4">
    <source>
        <dbReference type="ARBA" id="ARBA00022840"/>
    </source>
</evidence>
<evidence type="ECO:0000256" key="1">
    <source>
        <dbReference type="ARBA" id="ARBA00022741"/>
    </source>
</evidence>
<dbReference type="PROSITE" id="PS51192">
    <property type="entry name" value="HELICASE_ATP_BIND_1"/>
    <property type="match status" value="1"/>
</dbReference>
<dbReference type="SUPFAM" id="SSF52540">
    <property type="entry name" value="P-loop containing nucleoside triphosphate hydrolases"/>
    <property type="match status" value="1"/>
</dbReference>
<keyword evidence="3 6" id="KW-0347">Helicase</keyword>
<dbReference type="GO" id="GO:0003724">
    <property type="term" value="F:RNA helicase activity"/>
    <property type="evidence" value="ECO:0007669"/>
    <property type="project" value="UniProtKB-ARBA"/>
</dbReference>
<dbReference type="Pfam" id="PF03880">
    <property type="entry name" value="DbpA"/>
    <property type="match status" value="1"/>
</dbReference>
<evidence type="ECO:0000313" key="11">
    <source>
        <dbReference type="Proteomes" id="UP000630353"/>
    </source>
</evidence>
<dbReference type="InterPro" id="IPR012677">
    <property type="entry name" value="Nucleotide-bd_a/b_plait_sf"/>
</dbReference>
<reference evidence="10" key="2">
    <citation type="submission" date="2020-09" db="EMBL/GenBank/DDBJ databases">
        <authorList>
            <person name="Sun Q."/>
            <person name="Kim S."/>
        </authorList>
    </citation>
    <scope>NUCLEOTIDE SEQUENCE</scope>
    <source>
        <strain evidence="10">KCTC 42651</strain>
    </source>
</reference>
<feature type="compositionally biased region" description="Basic and acidic residues" evidence="7">
    <location>
        <begin position="573"/>
        <end position="609"/>
    </location>
</feature>
<gene>
    <name evidence="10" type="ORF">GCM10017083_05100</name>
</gene>
<dbReference type="SMART" id="SM00487">
    <property type="entry name" value="DEXDc"/>
    <property type="match status" value="1"/>
</dbReference>
<sequence length="619" mass="65987">MTAFEHAHPALAGALASQGYATPTEVQAAVLAPELAAADLLVSAQTGSGKTVAFGLAVASTLLDCADRFADRHAEPLALVVAPTRELALQVRRELDWLYAPAGARTASCVGGMDMRRERDALSAGAHIVVGTPGRLRDHIERGSLDLARVRAVVLDEADEMLDLGFREDLEYILDAAPTERRTLMFSATVSAPIAELAKRYQRDAVRVAATGERAPHHDIEYRAHLVAPTDRDNAIVNTLLFHDARSAMVFCGTRIAVQHLCARLTNRGFAVVALSGELSQNERSHALQAMRDGRARVCVATDVAARGIDLPTLDLVIHADIPNNPETLLHRSGRTGRAGRKGVSVLVVPHPRRHAVRRLLQAANVRASWTPPPGAAAIAERDRERMLKDESLAAEPTAEELALAGELLAAHGAERVAAAYLRLHQASRPAPEELLDGGPAEPDEPRKGREDFAGSAWFTVSVGHRDKAEARWLLPLICRAGHVTKNEVGAIRILHNETQVEIAAAAAERFAASIAQWEGEAGGTRDDGVTIRRLEGEPAAPSRGPRPAGAGRGPGGGKGWKPGAAGRKAAAARREGHRGEGHRGEGHRGEGHRGDGGRREGGRGDGGRPGRPRKPRPA</sequence>
<dbReference type="InterPro" id="IPR011545">
    <property type="entry name" value="DEAD/DEAH_box_helicase_dom"/>
</dbReference>
<dbReference type="PANTHER" id="PTHR47959">
    <property type="entry name" value="ATP-DEPENDENT RNA HELICASE RHLE-RELATED"/>
    <property type="match status" value="1"/>
</dbReference>
<evidence type="ECO:0000256" key="7">
    <source>
        <dbReference type="SAM" id="MobiDB-lite"/>
    </source>
</evidence>
<dbReference type="AlphaFoldDB" id="A0A918XPM2"/>
<dbReference type="CDD" id="cd12252">
    <property type="entry name" value="RRM_DbpA"/>
    <property type="match status" value="1"/>
</dbReference>
<reference evidence="10" key="1">
    <citation type="journal article" date="2014" name="Int. J. Syst. Evol. Microbiol.">
        <title>Complete genome sequence of Corynebacterium casei LMG S-19264T (=DSM 44701T), isolated from a smear-ripened cheese.</title>
        <authorList>
            <consortium name="US DOE Joint Genome Institute (JGI-PGF)"/>
            <person name="Walter F."/>
            <person name="Albersmeier A."/>
            <person name="Kalinowski J."/>
            <person name="Ruckert C."/>
        </authorList>
    </citation>
    <scope>NUCLEOTIDE SEQUENCE</scope>
    <source>
        <strain evidence="10">KCTC 42651</strain>
    </source>
</reference>
<dbReference type="PANTHER" id="PTHR47959:SF1">
    <property type="entry name" value="ATP-DEPENDENT RNA HELICASE DBPA"/>
    <property type="match status" value="1"/>
</dbReference>
<feature type="domain" description="Helicase C-terminal" evidence="9">
    <location>
        <begin position="235"/>
        <end position="379"/>
    </location>
</feature>
<evidence type="ECO:0000256" key="3">
    <source>
        <dbReference type="ARBA" id="ARBA00022806"/>
    </source>
</evidence>